<accession>A0ABS6AKV8</accession>
<keyword evidence="3" id="KW-1185">Reference proteome</keyword>
<evidence type="ECO:0000259" key="1">
    <source>
        <dbReference type="Pfam" id="PF21992"/>
    </source>
</evidence>
<dbReference type="RefSeq" id="WP_216033802.1">
    <property type="nucleotide sequence ID" value="NZ_JAHKNG010000025.1"/>
</dbReference>
<feature type="domain" description="DUF6927" evidence="1">
    <location>
        <begin position="118"/>
        <end position="195"/>
    </location>
</feature>
<dbReference type="Pfam" id="PF21992">
    <property type="entry name" value="DUF6927"/>
    <property type="match status" value="1"/>
</dbReference>
<reference evidence="2" key="1">
    <citation type="submission" date="2021-06" db="EMBL/GenBank/DDBJ databases">
        <title>Paracoccus bacterium XHP0099 sp. nov., isolated from the surface waters of the Yellow Sea.</title>
        <authorList>
            <person name="Xue H."/>
            <person name="Zhang D."/>
        </authorList>
    </citation>
    <scope>NUCLEOTIDE SEQUENCE</scope>
    <source>
        <strain evidence="2">XHP0099</strain>
    </source>
</reference>
<sequence>MGWLIYNHTPPCIRDEIARLCGGEDEERRSYPVLISRKGSVWYAAVRSEPKTSGRREDGLCPYGDYVTDATGGYVFAAIFLTSTKGGKWGYKSMAETAGPTDAAAHAPEKLLSLLSETVNDHATDWRQRCRDHAAREKRPLKPGDVIRFAEPLRFSDGTEGCTFRVKKERFAGANRATTFFTCIETGKDCRISRVMARDWSRI</sequence>
<gene>
    <name evidence="2" type="ORF">KNW02_13480</name>
</gene>
<name>A0ABS6AKV8_9RHOB</name>
<protein>
    <recommendedName>
        <fullName evidence="1">DUF6927 domain-containing protein</fullName>
    </recommendedName>
</protein>
<proteinExistence type="predicted"/>
<evidence type="ECO:0000313" key="3">
    <source>
        <dbReference type="Proteomes" id="UP001166191"/>
    </source>
</evidence>
<evidence type="ECO:0000313" key="2">
    <source>
        <dbReference type="EMBL" id="MBU3031129.1"/>
    </source>
</evidence>
<comment type="caution">
    <text evidence="2">The sequence shown here is derived from an EMBL/GenBank/DDBJ whole genome shotgun (WGS) entry which is preliminary data.</text>
</comment>
<dbReference type="EMBL" id="JAHKNG010000025">
    <property type="protein sequence ID" value="MBU3031129.1"/>
    <property type="molecule type" value="Genomic_DNA"/>
</dbReference>
<dbReference type="Proteomes" id="UP001166191">
    <property type="component" value="Unassembled WGS sequence"/>
</dbReference>
<dbReference type="InterPro" id="IPR053845">
    <property type="entry name" value="DUF6927"/>
</dbReference>
<organism evidence="2 3">
    <name type="scientific">Paracoccus marinaquae</name>
    <dbReference type="NCBI Taxonomy" id="2841926"/>
    <lineage>
        <taxon>Bacteria</taxon>
        <taxon>Pseudomonadati</taxon>
        <taxon>Pseudomonadota</taxon>
        <taxon>Alphaproteobacteria</taxon>
        <taxon>Rhodobacterales</taxon>
        <taxon>Paracoccaceae</taxon>
        <taxon>Paracoccus</taxon>
    </lineage>
</organism>